<dbReference type="Proteomes" id="UP001064632">
    <property type="component" value="Chromosome"/>
</dbReference>
<keyword evidence="3" id="KW-1185">Reference proteome</keyword>
<gene>
    <name evidence="2" type="ORF">N4264_19215</name>
</gene>
<protein>
    <submittedName>
        <fullName evidence="2">Uncharacterized protein</fullName>
    </submittedName>
</protein>
<name>A0ABY6BG74_9GAMM</name>
<organism evidence="2 3">
    <name type="scientific">Tahibacter amnicola</name>
    <dbReference type="NCBI Taxonomy" id="2976241"/>
    <lineage>
        <taxon>Bacteria</taxon>
        <taxon>Pseudomonadati</taxon>
        <taxon>Pseudomonadota</taxon>
        <taxon>Gammaproteobacteria</taxon>
        <taxon>Lysobacterales</taxon>
        <taxon>Rhodanobacteraceae</taxon>
        <taxon>Tahibacter</taxon>
    </lineage>
</organism>
<reference evidence="2" key="1">
    <citation type="submission" date="2022-09" db="EMBL/GenBank/DDBJ databases">
        <title>Tahibacter sp. nov., isolated from a fresh water.</title>
        <authorList>
            <person name="Baek J.H."/>
            <person name="Lee J.K."/>
            <person name="Kim J.M."/>
            <person name="Jeon C.O."/>
        </authorList>
    </citation>
    <scope>NUCLEOTIDE SEQUENCE</scope>
    <source>
        <strain evidence="2">W38</strain>
    </source>
</reference>
<evidence type="ECO:0000313" key="3">
    <source>
        <dbReference type="Proteomes" id="UP001064632"/>
    </source>
</evidence>
<keyword evidence="1" id="KW-0732">Signal</keyword>
<feature type="chain" id="PRO_5047115651" evidence="1">
    <location>
        <begin position="22"/>
        <end position="189"/>
    </location>
</feature>
<evidence type="ECO:0000313" key="2">
    <source>
        <dbReference type="EMBL" id="UXI66867.1"/>
    </source>
</evidence>
<feature type="signal peptide" evidence="1">
    <location>
        <begin position="1"/>
        <end position="21"/>
    </location>
</feature>
<dbReference type="EMBL" id="CP104694">
    <property type="protein sequence ID" value="UXI66867.1"/>
    <property type="molecule type" value="Genomic_DNA"/>
</dbReference>
<accession>A0ABY6BG74</accession>
<sequence length="189" mass="19628">MATIRSAALVALMLVTGVAHAAEEGKLAKTRFAGTLSVGDREAGAVQFELACHSAKDGALSLSLIIPAPDAITDFPLPEFEGPEGIGETRDSAHWRVDTRKDGATLTSSIGGWYGVDGDGFVLSLSAPNRKAAPLRAFVQALVADGAKRLHLRIDPPKAGAALQAQAMLDGQSSTLRQTVEPCVAGGKR</sequence>
<proteinExistence type="predicted"/>
<evidence type="ECO:0000256" key="1">
    <source>
        <dbReference type="SAM" id="SignalP"/>
    </source>
</evidence>
<dbReference type="RefSeq" id="WP_261693847.1">
    <property type="nucleotide sequence ID" value="NZ_CP104694.1"/>
</dbReference>